<reference evidence="1" key="1">
    <citation type="submission" date="2020-02" db="EMBL/GenBank/DDBJ databases">
        <authorList>
            <person name="Meier V. D."/>
        </authorList>
    </citation>
    <scope>NUCLEOTIDE SEQUENCE</scope>
    <source>
        <strain evidence="1">AVDCRST_MAG41</strain>
    </source>
</reference>
<dbReference type="SUPFAM" id="SSF52540">
    <property type="entry name" value="P-loop containing nucleoside triphosphate hydrolases"/>
    <property type="match status" value="1"/>
</dbReference>
<dbReference type="AlphaFoldDB" id="A0A6J4JEQ9"/>
<proteinExistence type="predicted"/>
<evidence type="ECO:0000313" key="1">
    <source>
        <dbReference type="EMBL" id="CAA9275565.1"/>
    </source>
</evidence>
<dbReference type="Gene3D" id="3.40.50.300">
    <property type="entry name" value="P-loop containing nucleotide triphosphate hydrolases"/>
    <property type="match status" value="1"/>
</dbReference>
<evidence type="ECO:0008006" key="2">
    <source>
        <dbReference type="Google" id="ProtNLM"/>
    </source>
</evidence>
<dbReference type="InterPro" id="IPR027417">
    <property type="entry name" value="P-loop_NTPase"/>
</dbReference>
<sequence length="281" mass="30419">MSRGAYLAFLGIDGMGKTTLSTALRARCEAIGQPVRVVSWRRFIESDGEPAWPQDNLRNLWFEIFRLYYGGATLDGGARDMPRSYEDLNARGGTEHLAGAEVAGLRGHGPLAAALLEVTGNVLLQRDVIERWVAEGFLVLQESYGFKHVVKELLLTEEVDPALAPEVATTLRFATDFFGRHCVPDVGVHVTGDPSLALAWRTAQTGSTSPFENYSIAGADPDDSFLAMQARCADVFAGFAAAHGWTTLEMRDQPVERNQERLLAALAGTPVGDLLELGAAA</sequence>
<name>A0A6J4JEQ9_9ACTN</name>
<gene>
    <name evidence="1" type="ORF">AVDCRST_MAG41-3212</name>
</gene>
<accession>A0A6J4JEQ9</accession>
<protein>
    <recommendedName>
        <fullName evidence="2">Thymidylate kinase</fullName>
    </recommendedName>
</protein>
<dbReference type="EMBL" id="CADCTP010000293">
    <property type="protein sequence ID" value="CAA9275565.1"/>
    <property type="molecule type" value="Genomic_DNA"/>
</dbReference>
<organism evidence="1">
    <name type="scientific">uncultured Mycobacteriales bacterium</name>
    <dbReference type="NCBI Taxonomy" id="581187"/>
    <lineage>
        <taxon>Bacteria</taxon>
        <taxon>Bacillati</taxon>
        <taxon>Actinomycetota</taxon>
        <taxon>Actinomycetes</taxon>
        <taxon>Mycobacteriales</taxon>
        <taxon>environmental samples</taxon>
    </lineage>
</organism>